<gene>
    <name evidence="1" type="ORF">CLUMA_CG016025</name>
</gene>
<dbReference type="EMBL" id="CVRI01000058">
    <property type="protein sequence ID" value="CRL02707.1"/>
    <property type="molecule type" value="Genomic_DNA"/>
</dbReference>
<proteinExistence type="predicted"/>
<keyword evidence="2" id="KW-1185">Reference proteome</keyword>
<organism evidence="1 2">
    <name type="scientific">Clunio marinus</name>
    <dbReference type="NCBI Taxonomy" id="568069"/>
    <lineage>
        <taxon>Eukaryota</taxon>
        <taxon>Metazoa</taxon>
        <taxon>Ecdysozoa</taxon>
        <taxon>Arthropoda</taxon>
        <taxon>Hexapoda</taxon>
        <taxon>Insecta</taxon>
        <taxon>Pterygota</taxon>
        <taxon>Neoptera</taxon>
        <taxon>Endopterygota</taxon>
        <taxon>Diptera</taxon>
        <taxon>Nematocera</taxon>
        <taxon>Chironomoidea</taxon>
        <taxon>Chironomidae</taxon>
        <taxon>Clunio</taxon>
    </lineage>
</organism>
<protein>
    <submittedName>
        <fullName evidence="1">CLUMA_CG016025, isoform A</fullName>
    </submittedName>
</protein>
<reference evidence="1 2" key="1">
    <citation type="submission" date="2015-04" db="EMBL/GenBank/DDBJ databases">
        <authorList>
            <person name="Syromyatnikov M.Y."/>
            <person name="Popov V.N."/>
        </authorList>
    </citation>
    <scope>NUCLEOTIDE SEQUENCE [LARGE SCALE GENOMIC DNA]</scope>
</reference>
<accession>A0A1J1IR47</accession>
<dbReference type="AlphaFoldDB" id="A0A1J1IR47"/>
<evidence type="ECO:0000313" key="1">
    <source>
        <dbReference type="EMBL" id="CRL02707.1"/>
    </source>
</evidence>
<name>A0A1J1IR47_9DIPT</name>
<dbReference type="Proteomes" id="UP000183832">
    <property type="component" value="Unassembled WGS sequence"/>
</dbReference>
<sequence>MEKSSQGKAFKLLPKRTPIYAKNLHFIYGQESSSQHESNSQNIHFVYFMINDESFLYKHEKASFEKLFHFWSNLKITLKVCWRSTRDVLKPEQKF</sequence>
<evidence type="ECO:0000313" key="2">
    <source>
        <dbReference type="Proteomes" id="UP000183832"/>
    </source>
</evidence>